<dbReference type="AlphaFoldDB" id="A0A831LRK4"/>
<accession>A0A831LRK4</accession>
<proteinExistence type="predicted"/>
<evidence type="ECO:0000313" key="5">
    <source>
        <dbReference type="EMBL" id="HDR50035.1"/>
    </source>
</evidence>
<dbReference type="CDD" id="cd06267">
    <property type="entry name" value="PBP1_LacI_sugar_binding-like"/>
    <property type="match status" value="1"/>
</dbReference>
<dbReference type="PANTHER" id="PTHR30146:SF109">
    <property type="entry name" value="HTH-TYPE TRANSCRIPTIONAL REGULATOR GALS"/>
    <property type="match status" value="1"/>
</dbReference>
<dbReference type="Gene3D" id="3.40.50.2300">
    <property type="match status" value="2"/>
</dbReference>
<evidence type="ECO:0000256" key="3">
    <source>
        <dbReference type="ARBA" id="ARBA00023163"/>
    </source>
</evidence>
<dbReference type="Pfam" id="PF00356">
    <property type="entry name" value="LacI"/>
    <property type="match status" value="1"/>
</dbReference>
<dbReference type="CDD" id="cd01392">
    <property type="entry name" value="HTH_LacI"/>
    <property type="match status" value="1"/>
</dbReference>
<evidence type="ECO:0000259" key="4">
    <source>
        <dbReference type="PROSITE" id="PS50932"/>
    </source>
</evidence>
<dbReference type="Gene3D" id="1.10.260.40">
    <property type="entry name" value="lambda repressor-like DNA-binding domains"/>
    <property type="match status" value="1"/>
</dbReference>
<dbReference type="SUPFAM" id="SSF47413">
    <property type="entry name" value="lambda repressor-like DNA-binding domains"/>
    <property type="match status" value="1"/>
</dbReference>
<keyword evidence="1" id="KW-0805">Transcription regulation</keyword>
<evidence type="ECO:0000256" key="1">
    <source>
        <dbReference type="ARBA" id="ARBA00023015"/>
    </source>
</evidence>
<feature type="domain" description="HTH lacI-type" evidence="4">
    <location>
        <begin position="6"/>
        <end position="60"/>
    </location>
</feature>
<dbReference type="InterPro" id="IPR001761">
    <property type="entry name" value="Peripla_BP/Lac1_sug-bd_dom"/>
</dbReference>
<keyword evidence="3" id="KW-0804">Transcription</keyword>
<dbReference type="EMBL" id="DSDK01000013">
    <property type="protein sequence ID" value="HDR50035.1"/>
    <property type="molecule type" value="Genomic_DNA"/>
</dbReference>
<dbReference type="PANTHER" id="PTHR30146">
    <property type="entry name" value="LACI-RELATED TRANSCRIPTIONAL REPRESSOR"/>
    <property type="match status" value="1"/>
</dbReference>
<reference evidence="5" key="1">
    <citation type="journal article" date="2020" name="mSystems">
        <title>Genome- and Community-Level Interaction Insights into Carbon Utilization and Element Cycling Functions of Hydrothermarchaeota in Hydrothermal Sediment.</title>
        <authorList>
            <person name="Zhou Z."/>
            <person name="Liu Y."/>
            <person name="Xu W."/>
            <person name="Pan J."/>
            <person name="Luo Z.H."/>
            <person name="Li M."/>
        </authorList>
    </citation>
    <scope>NUCLEOTIDE SEQUENCE [LARGE SCALE GENOMIC DNA]</scope>
    <source>
        <strain evidence="5">SpSt-1217</strain>
    </source>
</reference>
<dbReference type="PROSITE" id="PS50932">
    <property type="entry name" value="HTH_LACI_2"/>
    <property type="match status" value="1"/>
</dbReference>
<dbReference type="InterPro" id="IPR028082">
    <property type="entry name" value="Peripla_BP_I"/>
</dbReference>
<dbReference type="SUPFAM" id="SSF53822">
    <property type="entry name" value="Periplasmic binding protein-like I"/>
    <property type="match status" value="1"/>
</dbReference>
<dbReference type="GO" id="GO:0003700">
    <property type="term" value="F:DNA-binding transcription factor activity"/>
    <property type="evidence" value="ECO:0007669"/>
    <property type="project" value="TreeGrafter"/>
</dbReference>
<dbReference type="SMART" id="SM00354">
    <property type="entry name" value="HTH_LACI"/>
    <property type="match status" value="1"/>
</dbReference>
<dbReference type="GO" id="GO:0000976">
    <property type="term" value="F:transcription cis-regulatory region binding"/>
    <property type="evidence" value="ECO:0007669"/>
    <property type="project" value="TreeGrafter"/>
</dbReference>
<gene>
    <name evidence="5" type="ORF">ENN90_00230</name>
</gene>
<keyword evidence="2" id="KW-0238">DNA-binding</keyword>
<comment type="caution">
    <text evidence="5">The sequence shown here is derived from an EMBL/GenBank/DDBJ whole genome shotgun (WGS) entry which is preliminary data.</text>
</comment>
<evidence type="ECO:0000256" key="2">
    <source>
        <dbReference type="ARBA" id="ARBA00023125"/>
    </source>
</evidence>
<dbReference type="Proteomes" id="UP000886047">
    <property type="component" value="Unassembled WGS sequence"/>
</dbReference>
<dbReference type="Pfam" id="PF00532">
    <property type="entry name" value="Peripla_BP_1"/>
    <property type="match status" value="1"/>
</dbReference>
<dbReference type="InterPro" id="IPR010982">
    <property type="entry name" value="Lambda_DNA-bd_dom_sf"/>
</dbReference>
<name>A0A831LRK4_9BACT</name>
<organism evidence="5">
    <name type="scientific">Mariniphaga anaerophila</name>
    <dbReference type="NCBI Taxonomy" id="1484053"/>
    <lineage>
        <taxon>Bacteria</taxon>
        <taxon>Pseudomonadati</taxon>
        <taxon>Bacteroidota</taxon>
        <taxon>Bacteroidia</taxon>
        <taxon>Marinilabiliales</taxon>
        <taxon>Prolixibacteraceae</taxon>
        <taxon>Mariniphaga</taxon>
    </lineage>
</organism>
<protein>
    <submittedName>
        <fullName evidence="5">LacI family transcriptional regulator</fullName>
    </submittedName>
</protein>
<dbReference type="InterPro" id="IPR000843">
    <property type="entry name" value="HTH_LacI"/>
</dbReference>
<sequence length="340" mass="38119">MGKRHISLKDLAEELNVSISTISRALKNHPDISPELTKKIQMLARKKKYSPNPLAMGLLRQQTKMIGVIVPDIVTHFFASIISGIESVAKEKGYYIVISSSSESYSKEIESVENLLKSRVEGLIVCISQETKDFRHFEQLAENEIPLVFFDRVCETLQVPTVTIDGKEAVKNIINHFKENGNKRIAYISGPNHLNISKNRKEGYLEGLRACGLEFHPELLVECNLSAEDATAATRRLLNLKNKPDAIFGINDTIAFSAMKEIKKQGLKIPEDIALVGFTDEFHSTVVEPALTSVTHPTFQMGQEAARLFFLWIENGKPFRLNIVLPTELVVRKSSVKMQG</sequence>